<evidence type="ECO:0000313" key="6">
    <source>
        <dbReference type="EMBL" id="CAB9507828.1"/>
    </source>
</evidence>
<dbReference type="OrthoDB" id="10056896at2759"/>
<keyword evidence="2" id="KW-0813">Transport</keyword>
<protein>
    <submittedName>
        <fullName evidence="6">Extracellular solute-binding protein</fullName>
    </submittedName>
</protein>
<accession>A0A9N8DRP5</accession>
<dbReference type="PANTHER" id="PTHR30085:SF6">
    <property type="entry name" value="ABC TRANSPORTER GLUTAMINE-BINDING PROTEIN GLNH"/>
    <property type="match status" value="1"/>
</dbReference>
<comment type="similarity">
    <text evidence="1">Belongs to the bacterial solute-binding protein 3 family.</text>
</comment>
<dbReference type="EMBL" id="CAICTM010000321">
    <property type="protein sequence ID" value="CAB9507828.1"/>
    <property type="molecule type" value="Genomic_DNA"/>
</dbReference>
<evidence type="ECO:0000256" key="3">
    <source>
        <dbReference type="ARBA" id="ARBA00022729"/>
    </source>
</evidence>
<gene>
    <name evidence="6" type="ORF">SEMRO_322_G116960.1</name>
</gene>
<name>A0A9N8DRP5_9STRA</name>
<organism evidence="6 7">
    <name type="scientific">Seminavis robusta</name>
    <dbReference type="NCBI Taxonomy" id="568900"/>
    <lineage>
        <taxon>Eukaryota</taxon>
        <taxon>Sar</taxon>
        <taxon>Stramenopiles</taxon>
        <taxon>Ochrophyta</taxon>
        <taxon>Bacillariophyta</taxon>
        <taxon>Bacillariophyceae</taxon>
        <taxon>Bacillariophycidae</taxon>
        <taxon>Naviculales</taxon>
        <taxon>Naviculaceae</taxon>
        <taxon>Seminavis</taxon>
    </lineage>
</organism>
<sequence>MNDNGADVGDGPKGDEAFLKSGEKQPEVLLKATTERQRHGDRDRTLKAREKAFEDKVETAAKDNTKTWSSPVTEPLDLTDVAISVGQHEQDDKQDGQVGIARTKFREQSNGMPAISENGANNGMFGLTQIVDDLRQQYLGDLESIPNNGQHQASLASSPGAFHVGSPFAITGNDDDGTVVYTTPGSQEDSMPRHTTLEAVNSNAPLTATIYDGGQNGHHHCRDSHVRLSEQSTDLEQPVVHDEHQLVDAEPVKEDKERPGFITFCGWTGTTAQATGGLFVLLLVAVLMALGLGGVFSSGGAVEESGLHYTTTNENNLDDGLVNNSSLSAQPTSLPESQEAFPSLLEEVYERGYLKCFYIPLPPFLYRDNHTGEVLGFNSAWCKAIAAAIFGDANSTTVQYVPFVPYVTNVNIQNNTADVNTWGMPPFMNRHVFGPVDLAGRFFSTPFYYQSVLVGGDPFHVQHCVQDNNFKHIDECSELRACFSGGLQQERFAKSVLAERRLVRSNSFDSTVQLFANGTCNVHIILALKNALPLKLLRDNGYQGEYIVGDKIHGQNSMSIVTRHGDARWADFCNAVFHSLLTAVQHGIDQMNAYEMPQTYVFGENYKNMFKNAVKAVGNYGTIYEQYFSPNWEKTGGLNRVHNGRSHDGDNDTTGLLISLPLGELPNSPIDRPLGPILEGILTRGYLQCGVQLDRPGFAVTNDSVAGGASGMDVDFCQALAASLFQGDATALELVSVHSQRDGFHKLATSHEIDILAGATWNLTNEVREPATGVGFAFSQPYFYGFSKDEDNFCLATLEDDHDWYTFVFWTVAATIFAEERGINQMQHYDMPLIYTYNGHLGRMFRDAILAVGNYGEIYGRNLQSLIPRSGRNRLNQYPHQGPRHYPMPGIMD</sequence>
<dbReference type="Gene3D" id="3.40.190.10">
    <property type="entry name" value="Periplasmic binding protein-like II"/>
    <property type="match status" value="3"/>
</dbReference>
<keyword evidence="7" id="KW-1185">Reference proteome</keyword>
<keyword evidence="5" id="KW-1133">Transmembrane helix</keyword>
<dbReference type="SUPFAM" id="SSF53850">
    <property type="entry name" value="Periplasmic binding protein-like II"/>
    <property type="match status" value="2"/>
</dbReference>
<dbReference type="AlphaFoldDB" id="A0A9N8DRP5"/>
<feature type="compositionally biased region" description="Basic and acidic residues" evidence="4">
    <location>
        <begin position="10"/>
        <end position="26"/>
    </location>
</feature>
<keyword evidence="5" id="KW-0472">Membrane</keyword>
<feature type="region of interest" description="Disordered" evidence="4">
    <location>
        <begin position="1"/>
        <end position="46"/>
    </location>
</feature>
<evidence type="ECO:0000313" key="7">
    <source>
        <dbReference type="Proteomes" id="UP001153069"/>
    </source>
</evidence>
<feature type="compositionally biased region" description="Basic and acidic residues" evidence="4">
    <location>
        <begin position="33"/>
        <end position="46"/>
    </location>
</feature>
<feature type="transmembrane region" description="Helical" evidence="5">
    <location>
        <begin position="278"/>
        <end position="296"/>
    </location>
</feature>
<evidence type="ECO:0000256" key="5">
    <source>
        <dbReference type="SAM" id="Phobius"/>
    </source>
</evidence>
<dbReference type="PANTHER" id="PTHR30085">
    <property type="entry name" value="AMINO ACID ABC TRANSPORTER PERMEASE"/>
    <property type="match status" value="1"/>
</dbReference>
<evidence type="ECO:0000256" key="2">
    <source>
        <dbReference type="ARBA" id="ARBA00022448"/>
    </source>
</evidence>
<keyword evidence="3" id="KW-0732">Signal</keyword>
<proteinExistence type="inferred from homology"/>
<dbReference type="InterPro" id="IPR051455">
    <property type="entry name" value="Bact_solute-bind_prot3"/>
</dbReference>
<keyword evidence="5" id="KW-0812">Transmembrane</keyword>
<dbReference type="Proteomes" id="UP001153069">
    <property type="component" value="Unassembled WGS sequence"/>
</dbReference>
<comment type="caution">
    <text evidence="6">The sequence shown here is derived from an EMBL/GenBank/DDBJ whole genome shotgun (WGS) entry which is preliminary data.</text>
</comment>
<reference evidence="6" key="1">
    <citation type="submission" date="2020-06" db="EMBL/GenBank/DDBJ databases">
        <authorList>
            <consortium name="Plant Systems Biology data submission"/>
        </authorList>
    </citation>
    <scope>NUCLEOTIDE SEQUENCE</scope>
    <source>
        <strain evidence="6">D6</strain>
    </source>
</reference>
<evidence type="ECO:0000256" key="1">
    <source>
        <dbReference type="ARBA" id="ARBA00010333"/>
    </source>
</evidence>
<dbReference type="GO" id="GO:0006865">
    <property type="term" value="P:amino acid transport"/>
    <property type="evidence" value="ECO:0007669"/>
    <property type="project" value="TreeGrafter"/>
</dbReference>
<evidence type="ECO:0000256" key="4">
    <source>
        <dbReference type="SAM" id="MobiDB-lite"/>
    </source>
</evidence>